<feature type="domain" description="4Fe-4S ferredoxin-type" evidence="13">
    <location>
        <begin position="505"/>
        <end position="534"/>
    </location>
</feature>
<organism evidence="14 15">
    <name type="scientific">Methylocaldum szegediense</name>
    <dbReference type="NCBI Taxonomy" id="73780"/>
    <lineage>
        <taxon>Bacteria</taxon>
        <taxon>Pseudomonadati</taxon>
        <taxon>Pseudomonadota</taxon>
        <taxon>Gammaproteobacteria</taxon>
        <taxon>Methylococcales</taxon>
        <taxon>Methylococcaceae</taxon>
        <taxon>Methylocaldum</taxon>
    </lineage>
</organism>
<dbReference type="PANTHER" id="PTHR10617">
    <property type="entry name" value="ELECTRON TRANSFER FLAVOPROTEIN-UBIQUINONE OXIDOREDUCTASE"/>
    <property type="match status" value="1"/>
</dbReference>
<dbReference type="SUPFAM" id="SSF51905">
    <property type="entry name" value="FAD/NAD(P)-binding domain"/>
    <property type="match status" value="1"/>
</dbReference>
<dbReference type="EC" id="1.5.5.1" evidence="12"/>
<keyword evidence="5 12" id="KW-0479">Metal-binding</keyword>
<dbReference type="InterPro" id="IPR040156">
    <property type="entry name" value="ETF-QO"/>
</dbReference>
<evidence type="ECO:0000313" key="15">
    <source>
        <dbReference type="Proteomes" id="UP001162030"/>
    </source>
</evidence>
<evidence type="ECO:0000256" key="4">
    <source>
        <dbReference type="ARBA" id="ARBA00022630"/>
    </source>
</evidence>
<name>A0ABM9HZC3_9GAMM</name>
<evidence type="ECO:0000256" key="3">
    <source>
        <dbReference type="ARBA" id="ARBA00022448"/>
    </source>
</evidence>
<comment type="function">
    <text evidence="2 12">Accepts electrons from ETF and reduces ubiquinone.</text>
</comment>
<dbReference type="GO" id="GO:0004174">
    <property type="term" value="F:electron-transferring-flavoprotein dehydrogenase activity"/>
    <property type="evidence" value="ECO:0007669"/>
    <property type="project" value="UniProtKB-EC"/>
</dbReference>
<dbReference type="Pfam" id="PF21162">
    <property type="entry name" value="ETFQO_UQ-bd"/>
    <property type="match status" value="1"/>
</dbReference>
<dbReference type="InterPro" id="IPR017896">
    <property type="entry name" value="4Fe4S_Fe-S-bd"/>
</dbReference>
<accession>A0ABM9HZC3</accession>
<evidence type="ECO:0000256" key="1">
    <source>
        <dbReference type="ARBA" id="ARBA00001974"/>
    </source>
</evidence>
<dbReference type="PROSITE" id="PS51257">
    <property type="entry name" value="PROKAR_LIPOPROTEIN"/>
    <property type="match status" value="1"/>
</dbReference>
<keyword evidence="11 12" id="KW-0830">Ubiquinone</keyword>
<evidence type="ECO:0000256" key="12">
    <source>
        <dbReference type="RuleBase" id="RU366068"/>
    </source>
</evidence>
<keyword evidence="3 12" id="KW-0813">Transport</keyword>
<dbReference type="Pfam" id="PF05187">
    <property type="entry name" value="Fer4_ETF_QO"/>
    <property type="match status" value="1"/>
</dbReference>
<gene>
    <name evidence="14" type="ORF">MSZNOR_1177</name>
</gene>
<keyword evidence="8 12" id="KW-0560">Oxidoreductase</keyword>
<dbReference type="PRINTS" id="PR00420">
    <property type="entry name" value="RNGMNOXGNASE"/>
</dbReference>
<evidence type="ECO:0000256" key="6">
    <source>
        <dbReference type="ARBA" id="ARBA00022827"/>
    </source>
</evidence>
<evidence type="ECO:0000256" key="8">
    <source>
        <dbReference type="ARBA" id="ARBA00023002"/>
    </source>
</evidence>
<keyword evidence="10 12" id="KW-0411">Iron-sulfur</keyword>
<keyword evidence="7 12" id="KW-0249">Electron transport</keyword>
<reference evidence="14 15" key="1">
    <citation type="submission" date="2023-03" db="EMBL/GenBank/DDBJ databases">
        <authorList>
            <person name="Pearce D."/>
        </authorList>
    </citation>
    <scope>NUCLEOTIDE SEQUENCE [LARGE SCALE GENOMIC DNA]</scope>
    <source>
        <strain evidence="14">Msz</strain>
    </source>
</reference>
<keyword evidence="9 12" id="KW-0408">Iron</keyword>
<keyword evidence="4 12" id="KW-0285">Flavoprotein</keyword>
<dbReference type="SUPFAM" id="SSF54373">
    <property type="entry name" value="FAD-linked reductases, C-terminal domain"/>
    <property type="match status" value="1"/>
</dbReference>
<proteinExistence type="predicted"/>
<keyword evidence="15" id="KW-1185">Reference proteome</keyword>
<dbReference type="Proteomes" id="UP001162030">
    <property type="component" value="Chromosome"/>
</dbReference>
<dbReference type="InterPro" id="IPR049398">
    <property type="entry name" value="ETF-QO/FixC_UQ-bd"/>
</dbReference>
<dbReference type="InterPro" id="IPR036188">
    <property type="entry name" value="FAD/NAD-bd_sf"/>
</dbReference>
<dbReference type="Gene3D" id="3.30.9.90">
    <property type="match status" value="1"/>
</dbReference>
<sequence length="545" mass="59970">MNRESLEFDVIIVGAGPAGLSAACRLMQLANEAGKSLRVCVVEKGAEVGAHIISGAVFEPTALNELFPDWKEQGAPVTVPVEHDELHYLIGEKNSVKAPGFLIPKPMRNEGNYVISLGRLCRWLAEKAETLGAEIFTGFAAADVLYDENGSVAGVVTGDMGVAKDGSKKPNYQPGVELRAPYTIFAEGCRGHLGKRLMERFDLRRDIDPQHYGIGIKEIWRIDPSRYRPGHVVHTLGWPLDNETEGGGFLYHSEDGLVSVGFIVALNYRNPYLNPFSEMQRWKHHPIVRRFLEGGTRIGYGARAVNKGGWQSVPRLSFPGGVLAGCEAGFLNPVKIKGNHTAMKTGMLAAEAVFEVLETGGIPDLDGRYRESWVYDELFRGRNFGPALAKLGTLVGSAFIWLDQNIFRGKLPFTLHNRVPDHASLDRAADSRKIDYPKPDGVLSFDKLSSVYLSNTNHEEDQPCHLVLTDPSIPISQNLPLYDEPAQRYCPAAVYEIVEAPGEPARFQINAQNCVHCKVCDIKDPAQNINWVPPEGGGGPNYVNM</sequence>
<evidence type="ECO:0000256" key="10">
    <source>
        <dbReference type="ARBA" id="ARBA00023014"/>
    </source>
</evidence>
<comment type="cofactor">
    <cofactor evidence="12">
        <name>[4Fe-4S] cluster</name>
        <dbReference type="ChEBI" id="CHEBI:49883"/>
    </cofactor>
    <text evidence="12">Binds 1 [4Fe-4S] cluster.</text>
</comment>
<evidence type="ECO:0000259" key="13">
    <source>
        <dbReference type="PROSITE" id="PS51379"/>
    </source>
</evidence>
<evidence type="ECO:0000256" key="9">
    <source>
        <dbReference type="ARBA" id="ARBA00023004"/>
    </source>
</evidence>
<comment type="catalytic activity">
    <reaction evidence="12">
        <text>a ubiquinone + reduced [electron-transfer flavoprotein] = a ubiquinol + oxidized [electron-transfer flavoprotein] + H(+)</text>
        <dbReference type="Rhea" id="RHEA:24052"/>
        <dbReference type="Rhea" id="RHEA-COMP:9565"/>
        <dbReference type="Rhea" id="RHEA-COMP:9566"/>
        <dbReference type="Rhea" id="RHEA-COMP:10685"/>
        <dbReference type="Rhea" id="RHEA-COMP:10686"/>
        <dbReference type="ChEBI" id="CHEBI:15378"/>
        <dbReference type="ChEBI" id="CHEBI:16389"/>
        <dbReference type="ChEBI" id="CHEBI:17976"/>
        <dbReference type="ChEBI" id="CHEBI:57692"/>
        <dbReference type="ChEBI" id="CHEBI:58307"/>
        <dbReference type="EC" id="1.5.5.1"/>
    </reaction>
</comment>
<evidence type="ECO:0000256" key="11">
    <source>
        <dbReference type="ARBA" id="ARBA00023075"/>
    </source>
</evidence>
<dbReference type="EMBL" id="OX458333">
    <property type="protein sequence ID" value="CAI8778800.1"/>
    <property type="molecule type" value="Genomic_DNA"/>
</dbReference>
<dbReference type="InterPro" id="IPR007859">
    <property type="entry name" value="ETF-QO/FixX_C"/>
</dbReference>
<evidence type="ECO:0000313" key="14">
    <source>
        <dbReference type="EMBL" id="CAI8778800.1"/>
    </source>
</evidence>
<protein>
    <recommendedName>
        <fullName evidence="12">Electron transfer flavoprotein-ubiquinone oxidoreductase</fullName>
        <shortName evidence="12">ETF-QO</shortName>
        <ecNumber evidence="12">1.5.5.1</ecNumber>
    </recommendedName>
</protein>
<evidence type="ECO:0000256" key="7">
    <source>
        <dbReference type="ARBA" id="ARBA00022982"/>
    </source>
</evidence>
<dbReference type="PROSITE" id="PS51379">
    <property type="entry name" value="4FE4S_FER_2"/>
    <property type="match status" value="1"/>
</dbReference>
<keyword evidence="6 12" id="KW-0274">FAD</keyword>
<evidence type="ECO:0000256" key="5">
    <source>
        <dbReference type="ARBA" id="ARBA00022723"/>
    </source>
</evidence>
<dbReference type="RefSeq" id="WP_026612156.1">
    <property type="nucleotide sequence ID" value="NZ_OX458333.1"/>
</dbReference>
<dbReference type="PANTHER" id="PTHR10617:SF107">
    <property type="entry name" value="ELECTRON TRANSFER FLAVOPROTEIN-UBIQUINONE OXIDOREDUCTASE, MITOCHONDRIAL"/>
    <property type="match status" value="1"/>
</dbReference>
<dbReference type="Gene3D" id="3.50.50.60">
    <property type="entry name" value="FAD/NAD(P)-binding domain"/>
    <property type="match status" value="1"/>
</dbReference>
<dbReference type="Pfam" id="PF13450">
    <property type="entry name" value="NAD_binding_8"/>
    <property type="match status" value="1"/>
</dbReference>
<evidence type="ECO:0000256" key="2">
    <source>
        <dbReference type="ARBA" id="ARBA00002819"/>
    </source>
</evidence>
<dbReference type="SUPFAM" id="SSF54862">
    <property type="entry name" value="4Fe-4S ferredoxins"/>
    <property type="match status" value="1"/>
</dbReference>
<dbReference type="Gene3D" id="3.30.70.20">
    <property type="match status" value="1"/>
</dbReference>
<comment type="cofactor">
    <cofactor evidence="1 12">
        <name>FAD</name>
        <dbReference type="ChEBI" id="CHEBI:57692"/>
    </cofactor>
</comment>